<keyword evidence="4" id="KW-1185">Reference proteome</keyword>
<dbReference type="Pfam" id="PF07282">
    <property type="entry name" value="Cas12f1-like_TNB"/>
    <property type="match status" value="1"/>
</dbReference>
<comment type="caution">
    <text evidence="3">The sequence shown here is derived from an EMBL/GenBank/DDBJ whole genome shotgun (WGS) entry which is preliminary data.</text>
</comment>
<proteinExistence type="predicted"/>
<keyword evidence="1" id="KW-0238">DNA-binding</keyword>
<dbReference type="Proteomes" id="UP001177120">
    <property type="component" value="Unassembled WGS sequence"/>
</dbReference>
<accession>A0ABS2WJ86</accession>
<gene>
    <name evidence="3" type="ORF">JQC72_08665</name>
</gene>
<feature type="domain" description="Cas12f1-like TNB" evidence="2">
    <location>
        <begin position="4"/>
        <end position="33"/>
    </location>
</feature>
<dbReference type="EMBL" id="JAFHAP010000008">
    <property type="protein sequence ID" value="MBN2909597.1"/>
    <property type="molecule type" value="Genomic_DNA"/>
</dbReference>
<name>A0ABS2WJ86_9BACL</name>
<reference evidence="3" key="1">
    <citation type="journal article" date="2024" name="Int. J. Syst. Evol. Microbiol.">
        <title>Polycladomyces zharkentensis sp. nov., a novel thermophilic cellulose- and starch-degrading member of the Bacillota from a geothermal aquifer in Kazakhstan.</title>
        <authorList>
            <person name="Mashzhan A."/>
            <person name="Kistaubayeva A."/>
            <person name="Javier-Lopez R."/>
            <person name="Bissenova U."/>
            <person name="Bissenbay A."/>
            <person name="Birkeland N.K."/>
        </authorList>
    </citation>
    <scope>NUCLEOTIDE SEQUENCE</scope>
    <source>
        <strain evidence="3">ZKZ2T</strain>
    </source>
</reference>
<evidence type="ECO:0000313" key="4">
    <source>
        <dbReference type="Proteomes" id="UP001177120"/>
    </source>
</evidence>
<protein>
    <submittedName>
        <fullName evidence="3">Transposase</fullName>
    </submittedName>
</protein>
<evidence type="ECO:0000259" key="2">
    <source>
        <dbReference type="Pfam" id="PF07282"/>
    </source>
</evidence>
<dbReference type="InterPro" id="IPR010095">
    <property type="entry name" value="Cas12f1-like_TNB"/>
</dbReference>
<evidence type="ECO:0000256" key="1">
    <source>
        <dbReference type="ARBA" id="ARBA00023125"/>
    </source>
</evidence>
<sequence length="37" mass="4073">MPVQFTAYKTTDKQVITVDPHNTSQACSKCGQSVKET</sequence>
<organism evidence="3 4">
    <name type="scientific">Polycladomyces zharkentensis</name>
    <dbReference type="NCBI Taxonomy" id="2807616"/>
    <lineage>
        <taxon>Bacteria</taxon>
        <taxon>Bacillati</taxon>
        <taxon>Bacillota</taxon>
        <taxon>Bacilli</taxon>
        <taxon>Bacillales</taxon>
        <taxon>Thermoactinomycetaceae</taxon>
        <taxon>Polycladomyces</taxon>
    </lineage>
</organism>
<evidence type="ECO:0000313" key="3">
    <source>
        <dbReference type="EMBL" id="MBN2909597.1"/>
    </source>
</evidence>